<name>A0ABU3H439_9BACL</name>
<protein>
    <submittedName>
        <fullName evidence="1">Uncharacterized protein</fullName>
    </submittedName>
</protein>
<dbReference type="EMBL" id="JAUSUY010000001">
    <property type="protein sequence ID" value="MDT3424802.1"/>
    <property type="molecule type" value="Genomic_DNA"/>
</dbReference>
<reference evidence="1 2" key="1">
    <citation type="submission" date="2023-07" db="EMBL/GenBank/DDBJ databases">
        <title>Genomic Encyclopedia of Type Strains, Phase IV (KMG-IV): sequencing the most valuable type-strain genomes for metagenomic binning, comparative biology and taxonomic classification.</title>
        <authorList>
            <person name="Goeker M."/>
        </authorList>
    </citation>
    <scope>NUCLEOTIDE SEQUENCE [LARGE SCALE GENOMIC DNA]</scope>
    <source>
        <strain evidence="1 2">T98</strain>
    </source>
</reference>
<accession>A0ABU3H439</accession>
<organism evidence="1 2">
    <name type="scientific">Paenibacillus forsythiae</name>
    <dbReference type="NCBI Taxonomy" id="365616"/>
    <lineage>
        <taxon>Bacteria</taxon>
        <taxon>Bacillati</taxon>
        <taxon>Bacillota</taxon>
        <taxon>Bacilli</taxon>
        <taxon>Bacillales</taxon>
        <taxon>Paenibacillaceae</taxon>
        <taxon>Paenibacillus</taxon>
    </lineage>
</organism>
<dbReference type="Proteomes" id="UP001248709">
    <property type="component" value="Unassembled WGS sequence"/>
</dbReference>
<proteinExistence type="predicted"/>
<evidence type="ECO:0000313" key="1">
    <source>
        <dbReference type="EMBL" id="MDT3424802.1"/>
    </source>
</evidence>
<keyword evidence="2" id="KW-1185">Reference proteome</keyword>
<gene>
    <name evidence="1" type="ORF">J2Z22_000314</name>
</gene>
<dbReference type="RefSeq" id="WP_025696342.1">
    <property type="nucleotide sequence ID" value="NZ_JAUSUY010000001.1"/>
</dbReference>
<sequence>MGREIEHVPYGYEPPAEKRKGTLVYYDSFEHTTDEELKAAAQAALDKSFSKLVLYPLHEETVRRMSRQPVSSYYKREDRLHEWKREQGASGITVENLEGKRKKYTPIDSALRHLTERYPAPHFLYLTPETANLFASFSSFEEWIKKLRLLLTEAPQSPHPRLDKFRHRWSVAGEESGKVQ</sequence>
<comment type="caution">
    <text evidence="1">The sequence shown here is derived from an EMBL/GenBank/DDBJ whole genome shotgun (WGS) entry which is preliminary data.</text>
</comment>
<evidence type="ECO:0000313" key="2">
    <source>
        <dbReference type="Proteomes" id="UP001248709"/>
    </source>
</evidence>